<dbReference type="GO" id="GO:0000976">
    <property type="term" value="F:transcription cis-regulatory region binding"/>
    <property type="evidence" value="ECO:0007669"/>
    <property type="project" value="TreeGrafter"/>
</dbReference>
<dbReference type="STRING" id="1489064.WH96_01255"/>
<dbReference type="AlphaFoldDB" id="A0A0H2MPH2"/>
<dbReference type="SUPFAM" id="SSF46894">
    <property type="entry name" value="C-terminal effector domain of the bipartite response regulators"/>
    <property type="match status" value="1"/>
</dbReference>
<protein>
    <submittedName>
        <fullName evidence="11">Response regulator</fullName>
    </submittedName>
</protein>
<dbReference type="Proteomes" id="UP000035444">
    <property type="component" value="Unassembled WGS sequence"/>
</dbReference>
<dbReference type="Pfam" id="PF00072">
    <property type="entry name" value="Response_reg"/>
    <property type="match status" value="1"/>
</dbReference>
<evidence type="ECO:0000313" key="12">
    <source>
        <dbReference type="Proteomes" id="UP000035444"/>
    </source>
</evidence>
<evidence type="ECO:0000313" key="11">
    <source>
        <dbReference type="EMBL" id="KLN62637.1"/>
    </source>
</evidence>
<dbReference type="SMART" id="SM00448">
    <property type="entry name" value="REC"/>
    <property type="match status" value="1"/>
</dbReference>
<dbReference type="PROSITE" id="PS51755">
    <property type="entry name" value="OMPR_PHOB"/>
    <property type="match status" value="1"/>
</dbReference>
<proteinExistence type="predicted"/>
<keyword evidence="5" id="KW-0804">Transcription</keyword>
<dbReference type="InterPro" id="IPR036388">
    <property type="entry name" value="WH-like_DNA-bd_sf"/>
</dbReference>
<evidence type="ECO:0000259" key="9">
    <source>
        <dbReference type="PROSITE" id="PS50110"/>
    </source>
</evidence>
<comment type="caution">
    <text evidence="11">The sequence shown here is derived from an EMBL/GenBank/DDBJ whole genome shotgun (WGS) entry which is preliminary data.</text>
</comment>
<feature type="domain" description="Response regulatory" evidence="9">
    <location>
        <begin position="13"/>
        <end position="128"/>
    </location>
</feature>
<evidence type="ECO:0000256" key="8">
    <source>
        <dbReference type="SAM" id="MobiDB-lite"/>
    </source>
</evidence>
<evidence type="ECO:0000256" key="1">
    <source>
        <dbReference type="ARBA" id="ARBA00022553"/>
    </source>
</evidence>
<dbReference type="Gene3D" id="1.10.10.10">
    <property type="entry name" value="Winged helix-like DNA-binding domain superfamily/Winged helix DNA-binding domain"/>
    <property type="match status" value="1"/>
</dbReference>
<keyword evidence="2" id="KW-0902">Two-component regulatory system</keyword>
<dbReference type="InterPro" id="IPR011006">
    <property type="entry name" value="CheY-like_superfamily"/>
</dbReference>
<dbReference type="SUPFAM" id="SSF52172">
    <property type="entry name" value="CheY-like"/>
    <property type="match status" value="1"/>
</dbReference>
<dbReference type="GO" id="GO:0032993">
    <property type="term" value="C:protein-DNA complex"/>
    <property type="evidence" value="ECO:0007669"/>
    <property type="project" value="TreeGrafter"/>
</dbReference>
<dbReference type="PATRIC" id="fig|1489064.4.peg.1169"/>
<dbReference type="GO" id="GO:0006355">
    <property type="term" value="P:regulation of DNA-templated transcription"/>
    <property type="evidence" value="ECO:0007669"/>
    <property type="project" value="InterPro"/>
</dbReference>
<dbReference type="PROSITE" id="PS50110">
    <property type="entry name" value="RESPONSE_REGULATORY"/>
    <property type="match status" value="1"/>
</dbReference>
<evidence type="ECO:0000256" key="3">
    <source>
        <dbReference type="ARBA" id="ARBA00023015"/>
    </source>
</evidence>
<dbReference type="CDD" id="cd00383">
    <property type="entry name" value="trans_reg_C"/>
    <property type="match status" value="1"/>
</dbReference>
<dbReference type="GO" id="GO:0005829">
    <property type="term" value="C:cytosol"/>
    <property type="evidence" value="ECO:0007669"/>
    <property type="project" value="TreeGrafter"/>
</dbReference>
<dbReference type="InterPro" id="IPR016032">
    <property type="entry name" value="Sig_transdc_resp-reg_C-effctor"/>
</dbReference>
<name>A0A0H2MPH2_9PROT</name>
<evidence type="ECO:0000256" key="5">
    <source>
        <dbReference type="ARBA" id="ARBA00023163"/>
    </source>
</evidence>
<evidence type="ECO:0000256" key="4">
    <source>
        <dbReference type="ARBA" id="ARBA00023125"/>
    </source>
</evidence>
<dbReference type="OrthoDB" id="9802426at2"/>
<dbReference type="GO" id="GO:0000156">
    <property type="term" value="F:phosphorelay response regulator activity"/>
    <property type="evidence" value="ECO:0007669"/>
    <property type="project" value="TreeGrafter"/>
</dbReference>
<keyword evidence="4 7" id="KW-0238">DNA-binding</keyword>
<dbReference type="SMART" id="SM00862">
    <property type="entry name" value="Trans_reg_C"/>
    <property type="match status" value="1"/>
</dbReference>
<keyword evidence="3" id="KW-0805">Transcription regulation</keyword>
<reference evidence="11 12" key="1">
    <citation type="submission" date="2015-03" db="EMBL/GenBank/DDBJ databases">
        <title>Genome Sequence of Kiloniella spongiae MEBiC09566, isolated from a marine sponge.</title>
        <authorList>
            <person name="Shao Z."/>
            <person name="Wang L."/>
            <person name="Li X."/>
        </authorList>
    </citation>
    <scope>NUCLEOTIDE SEQUENCE [LARGE SCALE GENOMIC DNA]</scope>
    <source>
        <strain evidence="11 12">MEBiC09566</strain>
    </source>
</reference>
<dbReference type="EMBL" id="LAQL01000002">
    <property type="protein sequence ID" value="KLN62637.1"/>
    <property type="molecule type" value="Genomic_DNA"/>
</dbReference>
<keyword evidence="1 6" id="KW-0597">Phosphoprotein</keyword>
<accession>A0A0H2MPH2</accession>
<evidence type="ECO:0000256" key="6">
    <source>
        <dbReference type="PROSITE-ProRule" id="PRU00169"/>
    </source>
</evidence>
<evidence type="ECO:0000259" key="10">
    <source>
        <dbReference type="PROSITE" id="PS51755"/>
    </source>
</evidence>
<gene>
    <name evidence="11" type="ORF">WH96_01255</name>
</gene>
<dbReference type="InterPro" id="IPR039420">
    <property type="entry name" value="WalR-like"/>
</dbReference>
<dbReference type="InterPro" id="IPR001867">
    <property type="entry name" value="OmpR/PhoB-type_DNA-bd"/>
</dbReference>
<organism evidence="11 12">
    <name type="scientific">Kiloniella spongiae</name>
    <dbReference type="NCBI Taxonomy" id="1489064"/>
    <lineage>
        <taxon>Bacteria</taxon>
        <taxon>Pseudomonadati</taxon>
        <taxon>Pseudomonadota</taxon>
        <taxon>Alphaproteobacteria</taxon>
        <taxon>Rhodospirillales</taxon>
        <taxon>Kiloniellaceae</taxon>
        <taxon>Kiloniella</taxon>
    </lineage>
</organism>
<evidence type="ECO:0000256" key="2">
    <source>
        <dbReference type="ARBA" id="ARBA00023012"/>
    </source>
</evidence>
<dbReference type="CDD" id="cd17574">
    <property type="entry name" value="REC_OmpR"/>
    <property type="match status" value="1"/>
</dbReference>
<dbReference type="Gene3D" id="3.40.50.2300">
    <property type="match status" value="1"/>
</dbReference>
<dbReference type="InterPro" id="IPR001789">
    <property type="entry name" value="Sig_transdc_resp-reg_receiver"/>
</dbReference>
<dbReference type="Pfam" id="PF00486">
    <property type="entry name" value="Trans_reg_C"/>
    <property type="match status" value="1"/>
</dbReference>
<dbReference type="PANTHER" id="PTHR48111:SF1">
    <property type="entry name" value="TWO-COMPONENT RESPONSE REGULATOR ORR33"/>
    <property type="match status" value="1"/>
</dbReference>
<dbReference type="PANTHER" id="PTHR48111">
    <property type="entry name" value="REGULATOR OF RPOS"/>
    <property type="match status" value="1"/>
</dbReference>
<feature type="DNA-binding region" description="OmpR/PhoB-type" evidence="7">
    <location>
        <begin position="147"/>
        <end position="252"/>
    </location>
</feature>
<evidence type="ECO:0000256" key="7">
    <source>
        <dbReference type="PROSITE-ProRule" id="PRU01091"/>
    </source>
</evidence>
<sequence length="259" mass="29299">MAATTVVETVSPRVILVDDDDLFRESLGLNLSEEGFNVIDFDNGSDVLSYLLNEPSLDPILLDWRMPGLDGLAVLRRLREARMNNPVIFLTMLSDEIYEEAALRWGAVDFIDKSRRLPIILQRLRLIAEGTKGSSSSQADESDSGNPLSSRIGDLEIREDIMRAYWKGEQLDLTLTEFAIVCFLATGIGNDVSYRQIYDLVHGKDFVAGYGTDGYKANVRSFIKRIRKKFREIDDDFEHIENYPGFGYRWRNDGPSGTA</sequence>
<feature type="modified residue" description="4-aspartylphosphate" evidence="6">
    <location>
        <position position="63"/>
    </location>
</feature>
<keyword evidence="12" id="KW-1185">Reference proteome</keyword>
<feature type="region of interest" description="Disordered" evidence="8">
    <location>
        <begin position="132"/>
        <end position="151"/>
    </location>
</feature>
<feature type="domain" description="OmpR/PhoB-type" evidence="10">
    <location>
        <begin position="147"/>
        <end position="252"/>
    </location>
</feature>